<dbReference type="SUPFAM" id="SSF46785">
    <property type="entry name" value="Winged helix' DNA-binding domain"/>
    <property type="match status" value="1"/>
</dbReference>
<dbReference type="EMBL" id="MCIA01000007">
    <property type="protein sequence ID" value="RKD33327.1"/>
    <property type="molecule type" value="Genomic_DNA"/>
</dbReference>
<dbReference type="Pfam" id="PF03551">
    <property type="entry name" value="PadR"/>
    <property type="match status" value="1"/>
</dbReference>
<dbReference type="PANTHER" id="PTHR43252">
    <property type="entry name" value="TRANSCRIPTIONAL REGULATOR YQJI"/>
    <property type="match status" value="1"/>
</dbReference>
<dbReference type="Gene3D" id="1.10.10.10">
    <property type="entry name" value="Winged helix-like DNA-binding domain superfamily/Winged helix DNA-binding domain"/>
    <property type="match status" value="1"/>
</dbReference>
<dbReference type="Proteomes" id="UP000284277">
    <property type="component" value="Unassembled WGS sequence"/>
</dbReference>
<evidence type="ECO:0000259" key="1">
    <source>
        <dbReference type="Pfam" id="PF03551"/>
    </source>
</evidence>
<dbReference type="InterPro" id="IPR036388">
    <property type="entry name" value="WH-like_DNA-bd_sf"/>
</dbReference>
<dbReference type="OrthoDB" id="68816at2"/>
<dbReference type="AlphaFoldDB" id="A0A419T6V9"/>
<evidence type="ECO:0000313" key="3">
    <source>
        <dbReference type="Proteomes" id="UP000284277"/>
    </source>
</evidence>
<comment type="caution">
    <text evidence="2">The sequence shown here is derived from an EMBL/GenBank/DDBJ whole genome shotgun (WGS) entry which is preliminary data.</text>
</comment>
<evidence type="ECO:0000313" key="2">
    <source>
        <dbReference type="EMBL" id="RKD33327.1"/>
    </source>
</evidence>
<dbReference type="InterPro" id="IPR005149">
    <property type="entry name" value="Tscrpt_reg_PadR_N"/>
</dbReference>
<accession>A0A419T6V9</accession>
<name>A0A419T6V9_9FIRM</name>
<proteinExistence type="predicted"/>
<sequence>MIPLYILGLLLRFGPQHGYQIKKLIEEQLKDFTQIKLPTVYYHLEKMEASGLITATCEKQGERPEKTVYQVSNIGADKFGELLSQSLQIKYHPTFDIDCTFYFSDSLDQNEMVNSLEIHIGVMKKTLEKLNIHHRETLEYMPESYKISANIIFEHHIMHYKAELAWAEQSCNTLKEVKSYGKDQDHRDQ</sequence>
<gene>
    <name evidence="2" type="ORF">BET01_15000</name>
</gene>
<organism evidence="2 3">
    <name type="scientific">Lacrimispora algidixylanolytica</name>
    <dbReference type="NCBI Taxonomy" id="94868"/>
    <lineage>
        <taxon>Bacteria</taxon>
        <taxon>Bacillati</taxon>
        <taxon>Bacillota</taxon>
        <taxon>Clostridia</taxon>
        <taxon>Lachnospirales</taxon>
        <taxon>Lachnospiraceae</taxon>
        <taxon>Lacrimispora</taxon>
    </lineage>
</organism>
<protein>
    <submittedName>
        <fullName evidence="2">PadR family transcriptional regulator</fullName>
    </submittedName>
</protein>
<feature type="domain" description="Transcription regulator PadR N-terminal" evidence="1">
    <location>
        <begin position="6"/>
        <end position="79"/>
    </location>
</feature>
<dbReference type="RefSeq" id="WP_120195916.1">
    <property type="nucleotide sequence ID" value="NZ_MCIA01000007.1"/>
</dbReference>
<dbReference type="PANTHER" id="PTHR43252:SF7">
    <property type="entry name" value="TRANSCRIPTIONAL REGULATOR YQJI"/>
    <property type="match status" value="1"/>
</dbReference>
<reference evidence="2 3" key="1">
    <citation type="submission" date="2016-08" db="EMBL/GenBank/DDBJ databases">
        <title>A new outlook on sporulation: Clostridium algidixylanolyticum.</title>
        <authorList>
            <person name="Poppleton D.I."/>
            <person name="Gribaldo S."/>
        </authorList>
    </citation>
    <scope>NUCLEOTIDE SEQUENCE [LARGE SCALE GENOMIC DNA]</scope>
    <source>
        <strain evidence="2 3">SPL73</strain>
    </source>
</reference>
<dbReference type="InterPro" id="IPR036390">
    <property type="entry name" value="WH_DNA-bd_sf"/>
</dbReference>
<keyword evidence="3" id="KW-1185">Reference proteome</keyword>